<dbReference type="Gene3D" id="3.20.20.100">
    <property type="entry name" value="NADP-dependent oxidoreductase domain"/>
    <property type="match status" value="1"/>
</dbReference>
<name>G2KRI7_MICAA</name>
<dbReference type="InterPro" id="IPR023210">
    <property type="entry name" value="NADP_OxRdtase_dom"/>
</dbReference>
<dbReference type="PANTHER" id="PTHR43364">
    <property type="entry name" value="NADH-SPECIFIC METHYLGLYOXAL REDUCTASE-RELATED"/>
    <property type="match status" value="1"/>
</dbReference>
<dbReference type="InterPro" id="IPR050523">
    <property type="entry name" value="AKR_Detox_Biosynth"/>
</dbReference>
<dbReference type="InterPro" id="IPR020471">
    <property type="entry name" value="AKR"/>
</dbReference>
<keyword evidence="1" id="KW-0560">Oxidoreductase</keyword>
<dbReference type="OrthoDB" id="9803483at2"/>
<sequence length="349" mass="39212">MRYSTLGNTGLSVSRICLGTMTWGRQNTEAEGHEQMDYATTNGVNFFDTAEMYAVPPTPDTYGKTEQIIGTWFASRKNRDKIILATKIAGSGIAWVRDGKSKIDRANILQAVEGSLNRLQTDYIDLYQLHWPNRPYPHFRNHWGGAVDFTTQTTAEIEDNFLDVLQTLTELVRAGKIRHAGLSNETPWGVMAYNRIATQNGLTPMVSMQNEYSLLNRVDEPWMAETCIRDNIAYLPWSPLAGGFISGKYANGARPAGSRWSLDTRPLHRDSNNAHKAVAEYHAVAKKHGLDPCQMALKFCDMQPFVTSTIIGATSMDQLKSNMNAFDLELSNDTLADIDRVYRNYPIPY</sequence>
<dbReference type="SUPFAM" id="SSF51430">
    <property type="entry name" value="NAD(P)-linked oxidoreductase"/>
    <property type="match status" value="1"/>
</dbReference>
<dbReference type="RefSeq" id="WP_014102772.1">
    <property type="nucleotide sequence ID" value="NC_016026.1"/>
</dbReference>
<dbReference type="EMBL" id="CP002382">
    <property type="protein sequence ID" value="AEP09549.1"/>
    <property type="molecule type" value="Genomic_DNA"/>
</dbReference>
<dbReference type="PANTHER" id="PTHR43364:SF4">
    <property type="entry name" value="NAD(P)-LINKED OXIDOREDUCTASE SUPERFAMILY PROTEIN"/>
    <property type="match status" value="1"/>
</dbReference>
<reference evidence="3 4" key="1">
    <citation type="journal article" date="2011" name="BMC Genomics">
        <title>Genomic insights into an obligate epibiotic bacterial predator: Micavibrio aeruginosavorus ARL-13.</title>
        <authorList>
            <person name="Wang Z."/>
            <person name="Kadouri D."/>
            <person name="Wu M."/>
        </authorList>
    </citation>
    <scope>NUCLEOTIDE SEQUENCE [LARGE SCALE GENOMIC DNA]</scope>
    <source>
        <strain evidence="3 4">ARL-13</strain>
    </source>
</reference>
<dbReference type="AlphaFoldDB" id="G2KRI7"/>
<dbReference type="Proteomes" id="UP000009286">
    <property type="component" value="Chromosome"/>
</dbReference>
<dbReference type="eggNOG" id="COG0667">
    <property type="taxonomic scope" value="Bacteria"/>
</dbReference>
<dbReference type="CDD" id="cd19094">
    <property type="entry name" value="AKR_Tas-like"/>
    <property type="match status" value="1"/>
</dbReference>
<protein>
    <submittedName>
        <fullName evidence="3">Aldo/keto reductase family protein</fullName>
    </submittedName>
</protein>
<feature type="domain" description="NADP-dependent oxidoreductase" evidence="2">
    <location>
        <begin position="15"/>
        <end position="342"/>
    </location>
</feature>
<dbReference type="GO" id="GO:0016491">
    <property type="term" value="F:oxidoreductase activity"/>
    <property type="evidence" value="ECO:0007669"/>
    <property type="project" value="UniProtKB-KW"/>
</dbReference>
<keyword evidence="4" id="KW-1185">Reference proteome</keyword>
<gene>
    <name evidence="3" type="ordered locus">MICA_1226</name>
</gene>
<dbReference type="HOGENOM" id="CLU_023205_2_0_5"/>
<dbReference type="InterPro" id="IPR036812">
    <property type="entry name" value="NAD(P)_OxRdtase_dom_sf"/>
</dbReference>
<accession>G2KRI7</accession>
<proteinExistence type="predicted"/>
<dbReference type="Pfam" id="PF00248">
    <property type="entry name" value="Aldo_ket_red"/>
    <property type="match status" value="1"/>
</dbReference>
<evidence type="ECO:0000313" key="3">
    <source>
        <dbReference type="EMBL" id="AEP09549.1"/>
    </source>
</evidence>
<evidence type="ECO:0000256" key="1">
    <source>
        <dbReference type="ARBA" id="ARBA00023002"/>
    </source>
</evidence>
<dbReference type="STRING" id="856793.MICA_1226"/>
<organism evidence="3 4">
    <name type="scientific">Micavibrio aeruginosavorus (strain ARL-13)</name>
    <dbReference type="NCBI Taxonomy" id="856793"/>
    <lineage>
        <taxon>Bacteria</taxon>
        <taxon>Pseudomonadati</taxon>
        <taxon>Bdellovibrionota</taxon>
        <taxon>Bdellovibrionia</taxon>
        <taxon>Bdellovibrionales</taxon>
        <taxon>Pseudobdellovibrionaceae</taxon>
        <taxon>Micavibrio</taxon>
    </lineage>
</organism>
<evidence type="ECO:0000313" key="4">
    <source>
        <dbReference type="Proteomes" id="UP000009286"/>
    </source>
</evidence>
<dbReference type="PRINTS" id="PR00069">
    <property type="entry name" value="ALDKETRDTASE"/>
</dbReference>
<evidence type="ECO:0000259" key="2">
    <source>
        <dbReference type="Pfam" id="PF00248"/>
    </source>
</evidence>
<dbReference type="KEGG" id="mai:MICA_1226"/>